<protein>
    <submittedName>
        <fullName evidence="1">Uncharacterized protein</fullName>
    </submittedName>
</protein>
<keyword evidence="2" id="KW-1185">Reference proteome</keyword>
<dbReference type="EMBL" id="CM047744">
    <property type="protein sequence ID" value="KAJ0028198.1"/>
    <property type="molecule type" value="Genomic_DNA"/>
</dbReference>
<gene>
    <name evidence="1" type="ORF">Pint_35036</name>
</gene>
<dbReference type="Proteomes" id="UP001163603">
    <property type="component" value="Chromosome 9"/>
</dbReference>
<proteinExistence type="predicted"/>
<name>A0ACC0Y241_9ROSI</name>
<evidence type="ECO:0000313" key="1">
    <source>
        <dbReference type="EMBL" id="KAJ0028198.1"/>
    </source>
</evidence>
<comment type="caution">
    <text evidence="1">The sequence shown here is derived from an EMBL/GenBank/DDBJ whole genome shotgun (WGS) entry which is preliminary data.</text>
</comment>
<reference evidence="2" key="1">
    <citation type="journal article" date="2023" name="G3 (Bethesda)">
        <title>Genome assembly and association tests identify interacting loci associated with vigor, precocity, and sex in interspecific pistachio rootstocks.</title>
        <authorList>
            <person name="Palmer W."/>
            <person name="Jacygrad E."/>
            <person name="Sagayaradj S."/>
            <person name="Cavanaugh K."/>
            <person name="Han R."/>
            <person name="Bertier L."/>
            <person name="Beede B."/>
            <person name="Kafkas S."/>
            <person name="Golino D."/>
            <person name="Preece J."/>
            <person name="Michelmore R."/>
        </authorList>
    </citation>
    <scope>NUCLEOTIDE SEQUENCE [LARGE SCALE GENOMIC DNA]</scope>
</reference>
<organism evidence="1 2">
    <name type="scientific">Pistacia integerrima</name>
    <dbReference type="NCBI Taxonomy" id="434235"/>
    <lineage>
        <taxon>Eukaryota</taxon>
        <taxon>Viridiplantae</taxon>
        <taxon>Streptophyta</taxon>
        <taxon>Embryophyta</taxon>
        <taxon>Tracheophyta</taxon>
        <taxon>Spermatophyta</taxon>
        <taxon>Magnoliopsida</taxon>
        <taxon>eudicotyledons</taxon>
        <taxon>Gunneridae</taxon>
        <taxon>Pentapetalae</taxon>
        <taxon>rosids</taxon>
        <taxon>malvids</taxon>
        <taxon>Sapindales</taxon>
        <taxon>Anacardiaceae</taxon>
        <taxon>Pistacia</taxon>
    </lineage>
</organism>
<sequence>MAVMRSDSHLNILAPPPSPLPTAAGSRSGSQSGSIAISR</sequence>
<accession>A0ACC0Y241</accession>
<evidence type="ECO:0000313" key="2">
    <source>
        <dbReference type="Proteomes" id="UP001163603"/>
    </source>
</evidence>